<keyword evidence="2" id="KW-1185">Reference proteome</keyword>
<evidence type="ECO:0000313" key="2">
    <source>
        <dbReference type="Proteomes" id="UP000011769"/>
    </source>
</evidence>
<organism evidence="1 2">
    <name type="scientific">Streptococcus parauberis KRS-02083</name>
    <dbReference type="NCBI Taxonomy" id="1207545"/>
    <lineage>
        <taxon>Bacteria</taxon>
        <taxon>Bacillati</taxon>
        <taxon>Bacillota</taxon>
        <taxon>Bacilli</taxon>
        <taxon>Lactobacillales</taxon>
        <taxon>Streptococcaceae</taxon>
        <taxon>Streptococcus</taxon>
    </lineage>
</organism>
<evidence type="ECO:0000313" key="1">
    <source>
        <dbReference type="EMBL" id="EMG25759.1"/>
    </source>
</evidence>
<protein>
    <recommendedName>
        <fullName evidence="3">Phage protein</fullName>
    </recommendedName>
</protein>
<accession>A0ABP2SZ59</accession>
<name>A0ABP2SZ59_9STRE</name>
<comment type="caution">
    <text evidence="1">The sequence shown here is derived from an EMBL/GenBank/DDBJ whole genome shotgun (WGS) entry which is preliminary data.</text>
</comment>
<sequence length="41" mass="4659">MTLINDIKDAIKEYEDHYSAGSADTCIEEIKKLITLSEVEE</sequence>
<proteinExistence type="predicted"/>
<reference evidence="1 2" key="1">
    <citation type="journal article" date="2013" name="PLoS ONE">
        <title>Comparative Genomic Characterization of Three Streptococcus parauberis Strains in Fish Pathogen, as Assessed by Wide-Genome Analyses.</title>
        <authorList>
            <person name="Nho S.W."/>
            <person name="Hikima J."/>
            <person name="Park S.B."/>
            <person name="Jang H.B."/>
            <person name="Cha I.S."/>
            <person name="Yasuike M."/>
            <person name="Nakamura Y."/>
            <person name="Fujiwara A."/>
            <person name="Sano M."/>
            <person name="Kanai K."/>
            <person name="Kondo H."/>
            <person name="Hirono I."/>
            <person name="Takeyama H."/>
            <person name="Aoki T."/>
            <person name="Jung T.S."/>
        </authorList>
    </citation>
    <scope>NUCLEOTIDE SEQUENCE [LARGE SCALE GENOMIC DNA]</scope>
    <source>
        <strain evidence="1 2">KRS-02083</strain>
    </source>
</reference>
<dbReference type="Proteomes" id="UP000011769">
    <property type="component" value="Unassembled WGS sequence"/>
</dbReference>
<dbReference type="RefSeq" id="WP_003108366.1">
    <property type="nucleotide sequence ID" value="NZ_ALYM01000003.1"/>
</dbReference>
<gene>
    <name evidence="1" type="ORF">SPJ1_1170</name>
</gene>
<dbReference type="EMBL" id="ALYM01000003">
    <property type="protein sequence ID" value="EMG25759.1"/>
    <property type="molecule type" value="Genomic_DNA"/>
</dbReference>
<evidence type="ECO:0008006" key="3">
    <source>
        <dbReference type="Google" id="ProtNLM"/>
    </source>
</evidence>